<name>X1KYS4_9ZZZZ</name>
<reference evidence="1" key="1">
    <citation type="journal article" date="2014" name="Front. Microbiol.">
        <title>High frequency of phylogenetically diverse reductive dehalogenase-homologous genes in deep subseafloor sedimentary metagenomes.</title>
        <authorList>
            <person name="Kawai M."/>
            <person name="Futagami T."/>
            <person name="Toyoda A."/>
            <person name="Takaki Y."/>
            <person name="Nishi S."/>
            <person name="Hori S."/>
            <person name="Arai W."/>
            <person name="Tsubouchi T."/>
            <person name="Morono Y."/>
            <person name="Uchiyama I."/>
            <person name="Ito T."/>
            <person name="Fujiyama A."/>
            <person name="Inagaki F."/>
            <person name="Takami H."/>
        </authorList>
    </citation>
    <scope>NUCLEOTIDE SEQUENCE</scope>
    <source>
        <strain evidence="1">Expedition CK06-06</strain>
    </source>
</reference>
<organism evidence="1">
    <name type="scientific">marine sediment metagenome</name>
    <dbReference type="NCBI Taxonomy" id="412755"/>
    <lineage>
        <taxon>unclassified sequences</taxon>
        <taxon>metagenomes</taxon>
        <taxon>ecological metagenomes</taxon>
    </lineage>
</organism>
<sequence length="66" mass="7307">MGMEVNNHLVTDLVNDPASMPLLLRDIEVVAVIPGDRHVVLLGDVGQHRAQRQVKESLRDKPVAED</sequence>
<accession>X1KYS4</accession>
<comment type="caution">
    <text evidence="1">The sequence shown here is derived from an EMBL/GenBank/DDBJ whole genome shotgun (WGS) entry which is preliminary data.</text>
</comment>
<protein>
    <submittedName>
        <fullName evidence="1">Uncharacterized protein</fullName>
    </submittedName>
</protein>
<dbReference type="AlphaFoldDB" id="X1KYS4"/>
<gene>
    <name evidence="1" type="ORF">S06H3_18069</name>
</gene>
<feature type="non-terminal residue" evidence="1">
    <location>
        <position position="66"/>
    </location>
</feature>
<proteinExistence type="predicted"/>
<evidence type="ECO:0000313" key="1">
    <source>
        <dbReference type="EMBL" id="GAI12232.1"/>
    </source>
</evidence>
<dbReference type="EMBL" id="BARV01009096">
    <property type="protein sequence ID" value="GAI12232.1"/>
    <property type="molecule type" value="Genomic_DNA"/>
</dbReference>